<dbReference type="GO" id="GO:0051539">
    <property type="term" value="F:4 iron, 4 sulfur cluster binding"/>
    <property type="evidence" value="ECO:0007669"/>
    <property type="project" value="UniProtKB-KW"/>
</dbReference>
<keyword evidence="7" id="KW-0963">Cytoplasm</keyword>
<name>A0A7X0VZF7_9BACL</name>
<dbReference type="InterPro" id="IPR011712">
    <property type="entry name" value="Sig_transdc_His_kin_sub3_dim/P"/>
</dbReference>
<dbReference type="AlphaFoldDB" id="A0A7X0VZF7"/>
<evidence type="ECO:0000256" key="13">
    <source>
        <dbReference type="ARBA" id="ARBA00023004"/>
    </source>
</evidence>
<dbReference type="Gene3D" id="1.20.5.1930">
    <property type="match status" value="1"/>
</dbReference>
<dbReference type="RefSeq" id="WP_185133336.1">
    <property type="nucleotide sequence ID" value="NZ_JACJVO010000052.1"/>
</dbReference>
<evidence type="ECO:0000256" key="3">
    <source>
        <dbReference type="ARBA" id="ARBA00004496"/>
    </source>
</evidence>
<evidence type="ECO:0000313" key="19">
    <source>
        <dbReference type="EMBL" id="MBB6735685.1"/>
    </source>
</evidence>
<dbReference type="PANTHER" id="PTHR24421">
    <property type="entry name" value="NITRATE/NITRITE SENSOR PROTEIN NARX-RELATED"/>
    <property type="match status" value="1"/>
</dbReference>
<evidence type="ECO:0000313" key="20">
    <source>
        <dbReference type="Proteomes" id="UP000564644"/>
    </source>
</evidence>
<keyword evidence="20" id="KW-1185">Reference proteome</keyword>
<keyword evidence="13" id="KW-0408">Iron</keyword>
<evidence type="ECO:0000256" key="1">
    <source>
        <dbReference type="ARBA" id="ARBA00000085"/>
    </source>
</evidence>
<dbReference type="PRINTS" id="PR00344">
    <property type="entry name" value="BCTRLSENSOR"/>
</dbReference>
<dbReference type="GO" id="GO:0005737">
    <property type="term" value="C:cytoplasm"/>
    <property type="evidence" value="ECO:0007669"/>
    <property type="project" value="UniProtKB-SubCell"/>
</dbReference>
<dbReference type="Proteomes" id="UP000564644">
    <property type="component" value="Unassembled WGS sequence"/>
</dbReference>
<comment type="function">
    <text evidence="16">Member of the two-component regulatory system NreB/NreC involved in the control of dissimilatory nitrate/nitrite reduction in response to oxygen. NreB functions as a direct oxygen sensor histidine kinase which is autophosphorylated, in the absence of oxygen, probably at the conserved histidine residue, and transfers its phosphate group probably to a conserved aspartate residue of NreC. NreB/NreC activates the expression of the nitrate (narGHJI) and nitrite (nir) reductase operons, as well as the putative nitrate transporter gene narT.</text>
</comment>
<evidence type="ECO:0000256" key="9">
    <source>
        <dbReference type="ARBA" id="ARBA00022723"/>
    </source>
</evidence>
<organism evidence="19 20">
    <name type="scientific">Cohnella zeiphila</name>
    <dbReference type="NCBI Taxonomy" id="2761120"/>
    <lineage>
        <taxon>Bacteria</taxon>
        <taxon>Bacillati</taxon>
        <taxon>Bacillota</taxon>
        <taxon>Bacilli</taxon>
        <taxon>Bacillales</taxon>
        <taxon>Paenibacillaceae</taxon>
        <taxon>Cohnella</taxon>
    </lineage>
</organism>
<evidence type="ECO:0000256" key="4">
    <source>
        <dbReference type="ARBA" id="ARBA00012438"/>
    </source>
</evidence>
<comment type="catalytic activity">
    <reaction evidence="1">
        <text>ATP + protein L-histidine = ADP + protein N-phospho-L-histidine.</text>
        <dbReference type="EC" id="2.7.13.3"/>
    </reaction>
</comment>
<dbReference type="GO" id="GO:0016020">
    <property type="term" value="C:membrane"/>
    <property type="evidence" value="ECO:0007669"/>
    <property type="project" value="InterPro"/>
</dbReference>
<dbReference type="Gene3D" id="3.30.565.10">
    <property type="entry name" value="Histidine kinase-like ATPase, C-terminal domain"/>
    <property type="match status" value="1"/>
</dbReference>
<keyword evidence="11" id="KW-0418">Kinase</keyword>
<feature type="domain" description="Histidine kinase" evidence="18">
    <location>
        <begin position="307"/>
        <end position="400"/>
    </location>
</feature>
<protein>
    <recommendedName>
        <fullName evidence="5">Oxygen sensor histidine kinase NreB</fullName>
        <ecNumber evidence="4">2.7.13.3</ecNumber>
    </recommendedName>
    <alternativeName>
        <fullName evidence="17">Nitrogen regulation protein B</fullName>
    </alternativeName>
</protein>
<dbReference type="InterPro" id="IPR050482">
    <property type="entry name" value="Sensor_HK_TwoCompSys"/>
</dbReference>
<comment type="caution">
    <text evidence="19">The sequence shown here is derived from an EMBL/GenBank/DDBJ whole genome shotgun (WGS) entry which is preliminary data.</text>
</comment>
<accession>A0A7X0VZF7</accession>
<dbReference type="InterPro" id="IPR036890">
    <property type="entry name" value="HATPase_C_sf"/>
</dbReference>
<keyword evidence="6" id="KW-0004">4Fe-4S</keyword>
<gene>
    <name evidence="19" type="ORF">H7C18_32715</name>
</gene>
<dbReference type="Pfam" id="PF02518">
    <property type="entry name" value="HATPase_c"/>
    <property type="match status" value="1"/>
</dbReference>
<evidence type="ECO:0000259" key="18">
    <source>
        <dbReference type="PROSITE" id="PS50109"/>
    </source>
</evidence>
<evidence type="ECO:0000256" key="2">
    <source>
        <dbReference type="ARBA" id="ARBA00001966"/>
    </source>
</evidence>
<dbReference type="Pfam" id="PF07730">
    <property type="entry name" value="HisKA_3"/>
    <property type="match status" value="1"/>
</dbReference>
<dbReference type="GO" id="GO:0000155">
    <property type="term" value="F:phosphorelay sensor kinase activity"/>
    <property type="evidence" value="ECO:0007669"/>
    <property type="project" value="InterPro"/>
</dbReference>
<sequence>MAFLFIVILLSATLYSLEYFTNRMEKVVFPRRHFLQASIKNMAKKLGLIHSIRDLKDIILVDIVDILQVSGGAIVFRYHNFIETISDGEIDTEEAEAMISEGITDHPSLTCLEINRNEEYSSHLVLTAKKTNTLLGTEEMQWLNLVISYLSVSMENLFLIRKLTVRMEQLAAQIPNEDAGEFAWFRKIMFELQEKERSRIATDLHDTTMQDLFFLKRKIGMLFEQSRGAKDSSQEVNGILEYIDVINMNLRQSCFELHPYLLQEIGLVGTIEKLLDLERMVVPFAIDFRAFGREIIEAGDMETKRHLFRVVQELLNNAKKHSNATKVIFQLKIVHSNIVLFYEDDGVGFEADRTVPREIGGSRMGMEQMKSRILSLNGYFELVTAKGKGMRFTATLPRKEGMTA</sequence>
<keyword evidence="10" id="KW-0547">Nucleotide-binding</keyword>
<dbReference type="EC" id="2.7.13.3" evidence="4"/>
<dbReference type="EMBL" id="JACJVO010000052">
    <property type="protein sequence ID" value="MBB6735685.1"/>
    <property type="molecule type" value="Genomic_DNA"/>
</dbReference>
<dbReference type="PROSITE" id="PS50109">
    <property type="entry name" value="HIS_KIN"/>
    <property type="match status" value="1"/>
</dbReference>
<dbReference type="SUPFAM" id="SSF55874">
    <property type="entry name" value="ATPase domain of HSP90 chaperone/DNA topoisomerase II/histidine kinase"/>
    <property type="match status" value="1"/>
</dbReference>
<evidence type="ECO:0000256" key="16">
    <source>
        <dbReference type="ARBA" id="ARBA00024827"/>
    </source>
</evidence>
<evidence type="ECO:0000256" key="5">
    <source>
        <dbReference type="ARBA" id="ARBA00017322"/>
    </source>
</evidence>
<keyword evidence="8" id="KW-0808">Transferase</keyword>
<keyword evidence="9" id="KW-0479">Metal-binding</keyword>
<dbReference type="CDD" id="cd16917">
    <property type="entry name" value="HATPase_UhpB-NarQ-NarX-like"/>
    <property type="match status" value="1"/>
</dbReference>
<dbReference type="InterPro" id="IPR003594">
    <property type="entry name" value="HATPase_dom"/>
</dbReference>
<dbReference type="InterPro" id="IPR004358">
    <property type="entry name" value="Sig_transdc_His_kin-like_C"/>
</dbReference>
<comment type="cofactor">
    <cofactor evidence="2">
        <name>[4Fe-4S] cluster</name>
        <dbReference type="ChEBI" id="CHEBI:49883"/>
    </cofactor>
</comment>
<dbReference type="GO" id="GO:0046983">
    <property type="term" value="F:protein dimerization activity"/>
    <property type="evidence" value="ECO:0007669"/>
    <property type="project" value="InterPro"/>
</dbReference>
<keyword evidence="12" id="KW-0067">ATP-binding</keyword>
<evidence type="ECO:0000256" key="8">
    <source>
        <dbReference type="ARBA" id="ARBA00022679"/>
    </source>
</evidence>
<dbReference type="PANTHER" id="PTHR24421:SF60">
    <property type="entry name" value="SENSOR HISTIDINE KINASE COMP"/>
    <property type="match status" value="1"/>
</dbReference>
<evidence type="ECO:0000256" key="12">
    <source>
        <dbReference type="ARBA" id="ARBA00022840"/>
    </source>
</evidence>
<evidence type="ECO:0000256" key="7">
    <source>
        <dbReference type="ARBA" id="ARBA00022490"/>
    </source>
</evidence>
<evidence type="ECO:0000256" key="14">
    <source>
        <dbReference type="ARBA" id="ARBA00023012"/>
    </source>
</evidence>
<dbReference type="GO" id="GO:0005524">
    <property type="term" value="F:ATP binding"/>
    <property type="evidence" value="ECO:0007669"/>
    <property type="project" value="UniProtKB-KW"/>
</dbReference>
<keyword evidence="15" id="KW-0411">Iron-sulfur</keyword>
<evidence type="ECO:0000256" key="11">
    <source>
        <dbReference type="ARBA" id="ARBA00022777"/>
    </source>
</evidence>
<evidence type="ECO:0000256" key="10">
    <source>
        <dbReference type="ARBA" id="ARBA00022741"/>
    </source>
</evidence>
<keyword evidence="14" id="KW-0902">Two-component regulatory system</keyword>
<dbReference type="GO" id="GO:0046872">
    <property type="term" value="F:metal ion binding"/>
    <property type="evidence" value="ECO:0007669"/>
    <property type="project" value="UniProtKB-KW"/>
</dbReference>
<evidence type="ECO:0000256" key="15">
    <source>
        <dbReference type="ARBA" id="ARBA00023014"/>
    </source>
</evidence>
<dbReference type="InterPro" id="IPR005467">
    <property type="entry name" value="His_kinase_dom"/>
</dbReference>
<comment type="subcellular location">
    <subcellularLocation>
        <location evidence="3">Cytoplasm</location>
    </subcellularLocation>
</comment>
<dbReference type="SMART" id="SM00387">
    <property type="entry name" value="HATPase_c"/>
    <property type="match status" value="1"/>
</dbReference>
<evidence type="ECO:0000256" key="17">
    <source>
        <dbReference type="ARBA" id="ARBA00030800"/>
    </source>
</evidence>
<proteinExistence type="predicted"/>
<evidence type="ECO:0000256" key="6">
    <source>
        <dbReference type="ARBA" id="ARBA00022485"/>
    </source>
</evidence>
<reference evidence="19 20" key="1">
    <citation type="submission" date="2020-08" db="EMBL/GenBank/DDBJ databases">
        <title>Cohnella phylogeny.</title>
        <authorList>
            <person name="Dunlap C."/>
        </authorList>
    </citation>
    <scope>NUCLEOTIDE SEQUENCE [LARGE SCALE GENOMIC DNA]</scope>
    <source>
        <strain evidence="19 20">CBP 2801</strain>
    </source>
</reference>